<dbReference type="GeneID" id="69970999"/>
<reference evidence="1 2" key="1">
    <citation type="journal article" date="2014" name="Genome Announc.">
        <title>Draft Genome Sequence of the Haloacid-Degrading Burkholderia caribensis Strain MBA4.</title>
        <authorList>
            <person name="Pan Y."/>
            <person name="Kong K.F."/>
            <person name="Tsang J.S."/>
        </authorList>
    </citation>
    <scope>NUCLEOTIDE SEQUENCE [LARGE SCALE GENOMIC DNA]</scope>
    <source>
        <strain evidence="1 2">MBA4</strain>
    </source>
</reference>
<organism evidence="1 2">
    <name type="scientific">Paraburkholderia caribensis MBA4</name>
    <dbReference type="NCBI Taxonomy" id="1323664"/>
    <lineage>
        <taxon>Bacteria</taxon>
        <taxon>Pseudomonadati</taxon>
        <taxon>Pseudomonadota</taxon>
        <taxon>Betaproteobacteria</taxon>
        <taxon>Burkholderiales</taxon>
        <taxon>Burkholderiaceae</taxon>
        <taxon>Paraburkholderia</taxon>
    </lineage>
</organism>
<dbReference type="Proteomes" id="UP000019146">
    <property type="component" value="Chromosome 2"/>
</dbReference>
<dbReference type="KEGG" id="bcai:K788_0005333"/>
<gene>
    <name evidence="1" type="ORF">K788_0005333</name>
</gene>
<evidence type="ECO:0000313" key="2">
    <source>
        <dbReference type="Proteomes" id="UP000019146"/>
    </source>
</evidence>
<sequence length="106" mass="11399">MNKALFLAVQLNVDEMTASPALVELLNAHLVFAVDVAEAADALVQLASVSRLSSGVEASVEIPAVALEQLREALEALSDYDQSWLFALEPGHALFDDIARGQRTLH</sequence>
<accession>A0A0P0RFC5</accession>
<dbReference type="RefSeq" id="WP_036001083.1">
    <property type="nucleotide sequence ID" value="NZ_CP012747.1"/>
</dbReference>
<protein>
    <submittedName>
        <fullName evidence="1">Uncharacterized protein</fullName>
    </submittedName>
</protein>
<proteinExistence type="predicted"/>
<evidence type="ECO:0000313" key="1">
    <source>
        <dbReference type="EMBL" id="ALL67121.1"/>
    </source>
</evidence>
<dbReference type="AlphaFoldDB" id="A0A0P0RFC5"/>
<dbReference type="EMBL" id="CP012747">
    <property type="protein sequence ID" value="ALL67121.1"/>
    <property type="molecule type" value="Genomic_DNA"/>
</dbReference>
<name>A0A0P0RFC5_9BURK</name>